<evidence type="ECO:0000256" key="2">
    <source>
        <dbReference type="PIRSR" id="PIRSR036289-50"/>
    </source>
</evidence>
<dbReference type="AlphaFoldDB" id="A0A8A0RNP5"/>
<dbReference type="PANTHER" id="PTHR11051:SF13">
    <property type="entry name" value="GLYCOSYL TRANSFERASE"/>
    <property type="match status" value="1"/>
</dbReference>
<dbReference type="InterPro" id="IPR005194">
    <property type="entry name" value="Glyco_hydro_65_C"/>
</dbReference>
<dbReference type="EMBL" id="CP059066">
    <property type="protein sequence ID" value="QSQ09139.1"/>
    <property type="molecule type" value="Genomic_DNA"/>
</dbReference>
<dbReference type="InterPro" id="IPR005195">
    <property type="entry name" value="Glyco_hydro_65_M"/>
</dbReference>
<keyword evidence="7" id="KW-0328">Glycosyltransferase</keyword>
<feature type="domain" description="Glycoside hydrolase family 65 C-terminal" evidence="5">
    <location>
        <begin position="710"/>
        <end position="770"/>
    </location>
</feature>
<evidence type="ECO:0000256" key="1">
    <source>
        <dbReference type="ARBA" id="ARBA00006768"/>
    </source>
</evidence>
<comment type="similarity">
    <text evidence="1">Belongs to the glycosyl hydrolase 65 family.</text>
</comment>
<dbReference type="SUPFAM" id="SSF74650">
    <property type="entry name" value="Galactose mutarotase-like"/>
    <property type="match status" value="1"/>
</dbReference>
<dbReference type="InterPro" id="IPR008928">
    <property type="entry name" value="6-hairpin_glycosidase_sf"/>
</dbReference>
<keyword evidence="8" id="KW-1185">Reference proteome</keyword>
<gene>
    <name evidence="7" type="primary">treP</name>
    <name evidence="7" type="ORF">H0A61_01498</name>
</gene>
<dbReference type="InterPro" id="IPR017045">
    <property type="entry name" value="Malt_Pase/Glycosyl_Hdrlase"/>
</dbReference>
<dbReference type="GO" id="GO:0005975">
    <property type="term" value="P:carbohydrate metabolic process"/>
    <property type="evidence" value="ECO:0007669"/>
    <property type="project" value="InterPro"/>
</dbReference>
<feature type="binding site" evidence="3">
    <location>
        <begin position="372"/>
        <end position="373"/>
    </location>
    <ligand>
        <name>substrate</name>
    </ligand>
</feature>
<organism evidence="7 8">
    <name type="scientific">Koleobacter methoxysyntrophicus</name>
    <dbReference type="NCBI Taxonomy" id="2751313"/>
    <lineage>
        <taxon>Bacteria</taxon>
        <taxon>Bacillati</taxon>
        <taxon>Bacillota</taxon>
        <taxon>Clostridia</taxon>
        <taxon>Koleobacterales</taxon>
        <taxon>Koleobacteraceae</taxon>
        <taxon>Koleobacter</taxon>
    </lineage>
</organism>
<dbReference type="InterPro" id="IPR012341">
    <property type="entry name" value="6hp_glycosidase-like_sf"/>
</dbReference>
<evidence type="ECO:0000259" key="5">
    <source>
        <dbReference type="Pfam" id="PF03633"/>
    </source>
</evidence>
<dbReference type="Gene3D" id="1.50.10.10">
    <property type="match status" value="1"/>
</dbReference>
<dbReference type="Pfam" id="PF03636">
    <property type="entry name" value="Glyco_hydro_65N"/>
    <property type="match status" value="1"/>
</dbReference>
<dbReference type="PIRSF" id="PIRSF036289">
    <property type="entry name" value="Glycosyl_hydrolase_malt_phosph"/>
    <property type="match status" value="1"/>
</dbReference>
<dbReference type="GO" id="GO:0047656">
    <property type="term" value="F:alpha,alpha-trehalose phosphorylase activity"/>
    <property type="evidence" value="ECO:0007669"/>
    <property type="project" value="UniProtKB-EC"/>
</dbReference>
<evidence type="ECO:0000259" key="6">
    <source>
        <dbReference type="Pfam" id="PF03636"/>
    </source>
</evidence>
<dbReference type="Gene3D" id="2.60.420.10">
    <property type="entry name" value="Maltose phosphorylase, domain 3"/>
    <property type="match status" value="1"/>
</dbReference>
<dbReference type="RefSeq" id="WP_206706499.1">
    <property type="nucleotide sequence ID" value="NZ_CP059066.1"/>
</dbReference>
<dbReference type="Pfam" id="PF03632">
    <property type="entry name" value="Glyco_hydro_65m"/>
    <property type="match status" value="1"/>
</dbReference>
<dbReference type="Gene3D" id="2.70.98.40">
    <property type="entry name" value="Glycoside hydrolase, family 65, N-terminal domain"/>
    <property type="match status" value="1"/>
</dbReference>
<feature type="domain" description="Glycoside hydrolase family 65 N-terminal" evidence="6">
    <location>
        <begin position="20"/>
        <end position="282"/>
    </location>
</feature>
<evidence type="ECO:0000313" key="7">
    <source>
        <dbReference type="EMBL" id="QSQ09139.1"/>
    </source>
</evidence>
<protein>
    <submittedName>
        <fullName evidence="7">Alpha,alpha-trehalose phosphorylase</fullName>
        <ecNumber evidence="7">2.4.1.64</ecNumber>
    </submittedName>
</protein>
<dbReference type="Pfam" id="PF03633">
    <property type="entry name" value="Glyco_hydro_65C"/>
    <property type="match status" value="1"/>
</dbReference>
<feature type="domain" description="Glycoside hydrolase family 65 central catalytic" evidence="4">
    <location>
        <begin position="338"/>
        <end position="701"/>
    </location>
</feature>
<dbReference type="InterPro" id="IPR005196">
    <property type="entry name" value="Glyco_hydro_65_N"/>
</dbReference>
<evidence type="ECO:0000313" key="8">
    <source>
        <dbReference type="Proteomes" id="UP000662904"/>
    </source>
</evidence>
<evidence type="ECO:0000256" key="3">
    <source>
        <dbReference type="PIRSR" id="PIRSR036289-51"/>
    </source>
</evidence>
<proteinExistence type="inferred from homology"/>
<dbReference type="KEGG" id="kme:H0A61_01498"/>
<dbReference type="GO" id="GO:0004553">
    <property type="term" value="F:hydrolase activity, hydrolyzing O-glycosyl compounds"/>
    <property type="evidence" value="ECO:0007669"/>
    <property type="project" value="TreeGrafter"/>
</dbReference>
<dbReference type="SUPFAM" id="SSF48208">
    <property type="entry name" value="Six-hairpin glycosidases"/>
    <property type="match status" value="1"/>
</dbReference>
<accession>A0A8A0RNP5</accession>
<dbReference type="InterPro" id="IPR037018">
    <property type="entry name" value="GH65_N"/>
</dbReference>
<name>A0A8A0RNP5_9FIRM</name>
<dbReference type="Proteomes" id="UP000662904">
    <property type="component" value="Chromosome"/>
</dbReference>
<dbReference type="InterPro" id="IPR011013">
    <property type="entry name" value="Gal_mutarotase_sf_dom"/>
</dbReference>
<dbReference type="PANTHER" id="PTHR11051">
    <property type="entry name" value="GLYCOSYL HYDROLASE-RELATED"/>
    <property type="match status" value="1"/>
</dbReference>
<reference evidence="7" key="1">
    <citation type="submission" date="2020-07" db="EMBL/GenBank/DDBJ databases">
        <title>Koleobacter methoxysyntrophicus gen. nov., sp. nov., a novel anaerobic bacterium isolated from deep subsurface oil field and proposal of Koleobacterales ord. nov. in the phylum Firmicutes.</title>
        <authorList>
            <person name="Sakamoto S."/>
            <person name="Tamaki H."/>
        </authorList>
    </citation>
    <scope>NUCLEOTIDE SEQUENCE</scope>
    <source>
        <strain evidence="7">NRmbB1</strain>
    </source>
</reference>
<evidence type="ECO:0000259" key="4">
    <source>
        <dbReference type="Pfam" id="PF03632"/>
    </source>
</evidence>
<dbReference type="GO" id="GO:0030246">
    <property type="term" value="F:carbohydrate binding"/>
    <property type="evidence" value="ECO:0007669"/>
    <property type="project" value="InterPro"/>
</dbReference>
<sequence>MKRCSEYKKAIYSLDPWQVRETEFDIETNYRDETIFAVGNGYIGMRGNLEEGYTGPENTTFNATYINGFYEEYDIRYPEDGYGFARKGQAMVNVADGKIIKPVIDGEELDLLKGRIHFYERILDMKKGIVERKVTWESPKGRIVEIHIKKLTSFTRPHLAVISFRIKPVNFDGRLEFISRVNGKIFNNVEYGKDFRVGSGIRGRVLKTVERAVDDTVGFIKQKTERSGLSLVCAVDHDITPKKGCFISTAEQEDMIEIKIAVNARRGTCYTLFKYISYFTSRDYQEYDLENLAIKEVTGAKVDGMSIIEEEQEKFLDGFWEDADIIVEGDPVSQQGIRFCMFSLLQSTGRDGKTSIAAKGLTGAGYEGHYFWDSEIYVLPFFVYTRHEIARNLLLYRYRLLDAARGRARELGHRGALFPWRTIDGPECSAYFPAGTAQYHIDADIAFAIKVYEEATEDMEFLYKYGAEILFETARFWADLGAYIPSKGNRFCINCVTGPDEYTALVDNNAYTNYMAKVNMEYAVEVAGMMKRERPGDYEQLVEKIGLKQEEIRAWQKAAEDMYLPYSDELKIIPQDDSFLHRKRIDIDQIPEDQFPLLLHWHYLNIYRHQICKQPDVLLLMMLLRKRFTVEEIKRNYDYYEPITTHDSSLSPSVFSILACDIGYERDAYDYFIQTVRMDLDDYNGNVKHGIHAANMGGAWNAVIYGFAGMKPDSESLNFCPHLPEKWHGLSFKVRYKNRKILVELKRDSAKFTLLEGDSIKLHYFNEEILLMQGLTVTKEVKNVKV</sequence>
<dbReference type="EC" id="2.4.1.64" evidence="7"/>
<feature type="binding site" evidence="3">
    <location>
        <begin position="613"/>
        <end position="614"/>
    </location>
    <ligand>
        <name>substrate</name>
    </ligand>
</feature>
<keyword evidence="7" id="KW-0808">Transferase</keyword>
<feature type="active site" description="Proton donor" evidence="2">
    <location>
        <position position="501"/>
    </location>
</feature>